<evidence type="ECO:0000256" key="1">
    <source>
        <dbReference type="SAM" id="MobiDB-lite"/>
    </source>
</evidence>
<evidence type="ECO:0000313" key="2">
    <source>
        <dbReference type="EMBL" id="KAJ5120867.1"/>
    </source>
</evidence>
<accession>A0A9W9GJH6</accession>
<dbReference type="RefSeq" id="XP_056517371.1">
    <property type="nucleotide sequence ID" value="XM_056670998.1"/>
</dbReference>
<sequence>MYPPRSAQVMTSEPTRSTGSCAPPSTRGSALPNEDTESAFINRHRTETGGASSLRKSSLAEMKVARWQGLGLAGIVQIILEDMLLDENHSRVSGSV</sequence>
<proteinExistence type="predicted"/>
<comment type="caution">
    <text evidence="2">The sequence shown here is derived from an EMBL/GenBank/DDBJ whole genome shotgun (WGS) entry which is preliminary data.</text>
</comment>
<dbReference type="Proteomes" id="UP001149079">
    <property type="component" value="Unassembled WGS sequence"/>
</dbReference>
<name>A0A9W9GJH6_9EURO</name>
<organism evidence="2 3">
    <name type="scientific">Penicillium bovifimosum</name>
    <dbReference type="NCBI Taxonomy" id="126998"/>
    <lineage>
        <taxon>Eukaryota</taxon>
        <taxon>Fungi</taxon>
        <taxon>Dikarya</taxon>
        <taxon>Ascomycota</taxon>
        <taxon>Pezizomycotina</taxon>
        <taxon>Eurotiomycetes</taxon>
        <taxon>Eurotiomycetidae</taxon>
        <taxon>Eurotiales</taxon>
        <taxon>Aspergillaceae</taxon>
        <taxon>Penicillium</taxon>
    </lineage>
</organism>
<reference evidence="2" key="2">
    <citation type="journal article" date="2023" name="IMA Fungus">
        <title>Comparative genomic study of the Penicillium genus elucidates a diverse pangenome and 15 lateral gene transfer events.</title>
        <authorList>
            <person name="Petersen C."/>
            <person name="Sorensen T."/>
            <person name="Nielsen M.R."/>
            <person name="Sondergaard T.E."/>
            <person name="Sorensen J.L."/>
            <person name="Fitzpatrick D.A."/>
            <person name="Frisvad J.C."/>
            <person name="Nielsen K.L."/>
        </authorList>
    </citation>
    <scope>NUCLEOTIDE SEQUENCE</scope>
    <source>
        <strain evidence="2">IBT 22155</strain>
    </source>
</reference>
<dbReference type="GeneID" id="81410169"/>
<gene>
    <name evidence="2" type="ORF">N7515_010255</name>
</gene>
<dbReference type="EMBL" id="JAPQKL010000008">
    <property type="protein sequence ID" value="KAJ5120867.1"/>
    <property type="molecule type" value="Genomic_DNA"/>
</dbReference>
<evidence type="ECO:0000313" key="3">
    <source>
        <dbReference type="Proteomes" id="UP001149079"/>
    </source>
</evidence>
<protein>
    <submittedName>
        <fullName evidence="2">Uncharacterized protein</fullName>
    </submittedName>
</protein>
<reference evidence="2" key="1">
    <citation type="submission" date="2022-11" db="EMBL/GenBank/DDBJ databases">
        <authorList>
            <person name="Petersen C."/>
        </authorList>
    </citation>
    <scope>NUCLEOTIDE SEQUENCE</scope>
    <source>
        <strain evidence="2">IBT 22155</strain>
    </source>
</reference>
<feature type="compositionally biased region" description="Polar residues" evidence="1">
    <location>
        <begin position="8"/>
        <end position="20"/>
    </location>
</feature>
<keyword evidence="3" id="KW-1185">Reference proteome</keyword>
<dbReference type="AlphaFoldDB" id="A0A9W9GJH6"/>
<feature type="region of interest" description="Disordered" evidence="1">
    <location>
        <begin position="1"/>
        <end position="33"/>
    </location>
</feature>